<feature type="signal peptide" evidence="1">
    <location>
        <begin position="1"/>
        <end position="21"/>
    </location>
</feature>
<feature type="chain" id="PRO_5036274095" description="Carboxylesterase type B domain-containing protein" evidence="1">
    <location>
        <begin position="22"/>
        <end position="554"/>
    </location>
</feature>
<evidence type="ECO:0000313" key="3">
    <source>
        <dbReference type="EMBL" id="CAH1801031.1"/>
    </source>
</evidence>
<dbReference type="Proteomes" id="UP000749559">
    <property type="component" value="Unassembled WGS sequence"/>
</dbReference>
<dbReference type="AlphaFoldDB" id="A0A8S4Q980"/>
<protein>
    <recommendedName>
        <fullName evidence="2">Carboxylesterase type B domain-containing protein</fullName>
    </recommendedName>
</protein>
<evidence type="ECO:0000259" key="2">
    <source>
        <dbReference type="Pfam" id="PF00135"/>
    </source>
</evidence>
<evidence type="ECO:0000313" key="4">
    <source>
        <dbReference type="Proteomes" id="UP000749559"/>
    </source>
</evidence>
<sequence>MKRHTICTIFFFTFLINVILGVKREQDGPVVTINSGKIQGVSKPGLDVFYGIPYAAPPTGELRWKRPQPVAEWGETNTRMTKTRTSACPQEIMTVGLCSLGFCPKQVSEDCLHMNIFVPQQTNNNMNATLTYAVMVFIHGGAFESFAGTNKMFDGDSIAKEGNVIVVTFNYRLGLFGTFYTEGTTEDGNFALFDQQMALEWVHTNIHHFKGDPNKVTIVGQSAGAQSVGFHLTNPKSSDFFSQAIIMSLPAVPFKTLQQAMVVSSIIATHVNCTPGDFVCLRATPMEQLIDVVHDNRKQITDAVVVRANGTALDTFELFTPYIDGDLITERSMVDIFQNAPPLKPVIYGTMGQEAISYIGPYISMLKDVTPSAALAVLKGIDAIPDMTRDALKGYLAGSNDTIEVVEKLGNDLLFRCPARKLLEFTIKAGNHEVWLYQNMNSISSTGPNLTADACNNQPCHGSDLAYLFNALHHIQQNVQIKFGSDEKQVSRDLIQYWTNFIKFGNPNGEMGSHVSWPMYELNNGKKSLCLNVKNNKIEENSGGSLCDALDPYL</sequence>
<dbReference type="OrthoDB" id="3200163at2759"/>
<accession>A0A8S4Q980</accession>
<organism evidence="3 4">
    <name type="scientific">Owenia fusiformis</name>
    <name type="common">Polychaete worm</name>
    <dbReference type="NCBI Taxonomy" id="6347"/>
    <lineage>
        <taxon>Eukaryota</taxon>
        <taxon>Metazoa</taxon>
        <taxon>Spiralia</taxon>
        <taxon>Lophotrochozoa</taxon>
        <taxon>Annelida</taxon>
        <taxon>Polychaeta</taxon>
        <taxon>Sedentaria</taxon>
        <taxon>Canalipalpata</taxon>
        <taxon>Sabellida</taxon>
        <taxon>Oweniida</taxon>
        <taxon>Oweniidae</taxon>
        <taxon>Owenia</taxon>
    </lineage>
</organism>
<name>A0A8S4Q980_OWEFU</name>
<dbReference type="SUPFAM" id="SSF53474">
    <property type="entry name" value="alpha/beta-Hydrolases"/>
    <property type="match status" value="1"/>
</dbReference>
<proteinExistence type="predicted"/>
<comment type="caution">
    <text evidence="3">The sequence shown here is derived from an EMBL/GenBank/DDBJ whole genome shotgun (WGS) entry which is preliminary data.</text>
</comment>
<dbReference type="PANTHER" id="PTHR45570">
    <property type="entry name" value="CARBOXYLIC ESTER HYDROLASE"/>
    <property type="match status" value="1"/>
</dbReference>
<keyword evidence="4" id="KW-1185">Reference proteome</keyword>
<dbReference type="EMBL" id="CAIIXF020000012">
    <property type="protein sequence ID" value="CAH1801032.1"/>
    <property type="molecule type" value="Genomic_DNA"/>
</dbReference>
<dbReference type="InterPro" id="IPR002018">
    <property type="entry name" value="CarbesteraseB"/>
</dbReference>
<dbReference type="InterPro" id="IPR029058">
    <property type="entry name" value="AB_hydrolase_fold"/>
</dbReference>
<feature type="domain" description="Carboxylesterase type B" evidence="2">
    <location>
        <begin position="28"/>
        <end position="536"/>
    </location>
</feature>
<dbReference type="Pfam" id="PF00135">
    <property type="entry name" value="COesterase"/>
    <property type="match status" value="1"/>
</dbReference>
<reference evidence="3" key="1">
    <citation type="submission" date="2022-03" db="EMBL/GenBank/DDBJ databases">
        <authorList>
            <person name="Martin C."/>
        </authorList>
    </citation>
    <scope>NUCLEOTIDE SEQUENCE</scope>
</reference>
<dbReference type="Gene3D" id="3.40.50.1820">
    <property type="entry name" value="alpha/beta hydrolase"/>
    <property type="match status" value="1"/>
</dbReference>
<gene>
    <name evidence="3" type="ORF">OFUS_LOCUS24857</name>
</gene>
<evidence type="ECO:0000256" key="1">
    <source>
        <dbReference type="SAM" id="SignalP"/>
    </source>
</evidence>
<dbReference type="EMBL" id="CAIIXF020000012">
    <property type="protein sequence ID" value="CAH1801031.1"/>
    <property type="molecule type" value="Genomic_DNA"/>
</dbReference>
<keyword evidence="1" id="KW-0732">Signal</keyword>
<dbReference type="PANTHER" id="PTHR45570:SF2">
    <property type="entry name" value="ACETYLCHOLINESTERASE 1-LIKE"/>
    <property type="match status" value="1"/>
</dbReference>